<feature type="coiled-coil region" evidence="1">
    <location>
        <begin position="1968"/>
        <end position="2318"/>
    </location>
</feature>
<dbReference type="InterPro" id="IPR043513">
    <property type="entry name" value="Cenp-F"/>
</dbReference>
<feature type="coiled-coil region" evidence="1">
    <location>
        <begin position="1098"/>
        <end position="1160"/>
    </location>
</feature>
<feature type="coiled-coil region" evidence="1">
    <location>
        <begin position="2354"/>
        <end position="2486"/>
    </location>
</feature>
<dbReference type="GO" id="GO:0008017">
    <property type="term" value="F:microtubule binding"/>
    <property type="evidence" value="ECO:0007669"/>
    <property type="project" value="InterPro"/>
</dbReference>
<dbReference type="GO" id="GO:0070840">
    <property type="term" value="F:dynein complex binding"/>
    <property type="evidence" value="ECO:0007669"/>
    <property type="project" value="TreeGrafter"/>
</dbReference>
<keyword evidence="1" id="KW-0175">Coiled coil</keyword>
<dbReference type="SUPFAM" id="SSF57997">
    <property type="entry name" value="Tropomyosin"/>
    <property type="match status" value="1"/>
</dbReference>
<gene>
    <name evidence="3" type="ORF">V5799_026392</name>
</gene>
<evidence type="ECO:0000313" key="3">
    <source>
        <dbReference type="EMBL" id="KAK8762342.1"/>
    </source>
</evidence>
<reference evidence="3 4" key="1">
    <citation type="journal article" date="2023" name="Arcadia Sci">
        <title>De novo assembly of a long-read Amblyomma americanum tick genome.</title>
        <authorList>
            <person name="Chou S."/>
            <person name="Poskanzer K.E."/>
            <person name="Rollins M."/>
            <person name="Thuy-Boun P.S."/>
        </authorList>
    </citation>
    <scope>NUCLEOTIDE SEQUENCE [LARGE SCALE GENOMIC DNA]</scope>
    <source>
        <strain evidence="3">F_SG_1</strain>
        <tissue evidence="3">Salivary glands</tissue>
    </source>
</reference>
<dbReference type="Proteomes" id="UP001321473">
    <property type="component" value="Unassembled WGS sequence"/>
</dbReference>
<feature type="coiled-coil region" evidence="1">
    <location>
        <begin position="1000"/>
        <end position="1069"/>
    </location>
</feature>
<feature type="coiled-coil region" evidence="1">
    <location>
        <begin position="2715"/>
        <end position="2815"/>
    </location>
</feature>
<feature type="compositionally biased region" description="Low complexity" evidence="2">
    <location>
        <begin position="2947"/>
        <end position="2961"/>
    </location>
</feature>
<feature type="compositionally biased region" description="Acidic residues" evidence="2">
    <location>
        <begin position="3195"/>
        <end position="3204"/>
    </location>
</feature>
<protein>
    <submittedName>
        <fullName evidence="3">Uncharacterized protein</fullName>
    </submittedName>
</protein>
<dbReference type="GO" id="GO:0010389">
    <property type="term" value="P:regulation of G2/M transition of mitotic cell cycle"/>
    <property type="evidence" value="ECO:0007669"/>
    <property type="project" value="TreeGrafter"/>
</dbReference>
<dbReference type="GO" id="GO:0000775">
    <property type="term" value="C:chromosome, centromeric region"/>
    <property type="evidence" value="ECO:0007669"/>
    <property type="project" value="InterPro"/>
</dbReference>
<name>A0AAQ4DIQ2_AMBAM</name>
<feature type="coiled-coil region" evidence="1">
    <location>
        <begin position="1870"/>
        <end position="1929"/>
    </location>
</feature>
<dbReference type="EMBL" id="JARKHS020030189">
    <property type="protein sequence ID" value="KAK8762342.1"/>
    <property type="molecule type" value="Genomic_DNA"/>
</dbReference>
<dbReference type="PANTHER" id="PTHR18874:SF10">
    <property type="entry name" value="CENTROMERE PROTEIN F"/>
    <property type="match status" value="1"/>
</dbReference>
<feature type="compositionally biased region" description="Low complexity" evidence="2">
    <location>
        <begin position="2977"/>
        <end position="2992"/>
    </location>
</feature>
<feature type="compositionally biased region" description="Polar residues" evidence="2">
    <location>
        <begin position="3085"/>
        <end position="3096"/>
    </location>
</feature>
<dbReference type="Gene3D" id="1.10.287.1490">
    <property type="match status" value="2"/>
</dbReference>
<dbReference type="GO" id="GO:0051310">
    <property type="term" value="P:metaphase chromosome alignment"/>
    <property type="evidence" value="ECO:0007669"/>
    <property type="project" value="TreeGrafter"/>
</dbReference>
<feature type="coiled-coil region" evidence="1">
    <location>
        <begin position="1761"/>
        <end position="1830"/>
    </location>
</feature>
<evidence type="ECO:0000256" key="1">
    <source>
        <dbReference type="SAM" id="Coils"/>
    </source>
</evidence>
<dbReference type="GO" id="GO:0005634">
    <property type="term" value="C:nucleus"/>
    <property type="evidence" value="ECO:0007669"/>
    <property type="project" value="TreeGrafter"/>
</dbReference>
<dbReference type="GO" id="GO:0000922">
    <property type="term" value="C:spindle pole"/>
    <property type="evidence" value="ECO:0007669"/>
    <property type="project" value="TreeGrafter"/>
</dbReference>
<feature type="compositionally biased region" description="Acidic residues" evidence="2">
    <location>
        <begin position="1539"/>
        <end position="1558"/>
    </location>
</feature>
<feature type="compositionally biased region" description="Basic and acidic residues" evidence="2">
    <location>
        <begin position="175"/>
        <end position="184"/>
    </location>
</feature>
<feature type="compositionally biased region" description="Basic and acidic residues" evidence="2">
    <location>
        <begin position="3040"/>
        <end position="3060"/>
    </location>
</feature>
<feature type="region of interest" description="Disordered" evidence="2">
    <location>
        <begin position="1534"/>
        <end position="1579"/>
    </location>
</feature>
<evidence type="ECO:0000313" key="4">
    <source>
        <dbReference type="Proteomes" id="UP001321473"/>
    </source>
</evidence>
<feature type="compositionally biased region" description="Polar residues" evidence="2">
    <location>
        <begin position="3021"/>
        <end position="3037"/>
    </location>
</feature>
<feature type="coiled-coil region" evidence="1">
    <location>
        <begin position="919"/>
        <end position="946"/>
    </location>
</feature>
<sequence>MSWAEGAWKDGLTPLVLRKVEAFEQQVTRLQKDCQQKQTQIDYLQQQLDKEKRKNDEEKGASGGLMRDMRALESELAELTTKHSKLQQELAMKETQLRQLDGQPKASTSQPLLEPAYPSTPVGRSRFQRCAYGDTPVTPGYRDLQSKVAELEAKLRERQDGNQPASVPSTPVRAHSLDRSNHEMDRLRNDNVQLRGQVQELEQRAQKLNKQMECQTHNSEAARKALEQRCRDKEAELKEELRLQMQESDQLRKELNTTQARLQQELTAATKFLDATKAQLERSEAKLSSQESLVADLRKQVSNLEQQERQSSIQLADLNRALKSQEQGTKALEAKNASMEFKIRELEAANDTANREAHRLEAELRKSAQDLEQRSQDLAQLQNLLANTKNQLLAVENQKQCLEKERSQSCAELKRESTRCQDLESQLQKAKEKIDELQQSIGQSSGATERLRTELDRSQKYVTDCNVKIQKLESKLEDCDRREREAIEKVLALECNVQDLQKAAEESHVLAKALREKEAEASMLAKSKQALEESVKQLSSEVAALSLELSDEKARVALLEKELADGKDLVSRAEKLQKDYEEAAQHVEKMKASLRNSEQEKQELQDELAGRVVECEKVPGLESALQECKAQLAKSETRVRELEGLLSERENEKMNLLKSLLEKEMTLKDFESKADMLQRDAEQVDIELGSVRDRLLKSDEALKGHELALKEREVLLEGVKKELDDAVQKVQNLQQAEAEQRQLAQEKEAEITALKQDISAEKELSKLLEQQSLSILEMESSKSALESELVRMEERYAALQQEHEKCLELVESKDTDVLTLRSLVQEKEAVMENLQGRLAIAEENGSRLAGEMCREKQALEEKLSLAMSDISSLKKELNEQAELQRKVAGEVEAMSAELAEQHTSNEMLLEEKKLLVFAQVALEEEVAASKRRIEELQEARATLDSQLSARGAQVQALQEEIDRLLQHEVARVQGELCLKNAEIDGLKRAIEDHCEKQKELEILRQQVAAAMNQCSQFEQECEALRQKCEVAASREKELLSKLQVLSCQRDEESAEREALEHDLVERNAERDEGLLQLASAQSYLEQALVVGTEKEARIHELERLATETTAALDAQKEETASLSEALRAAGDMLKEGQERQLQLERQLESREATIAALTQEATRMTNAEAEAIAALKERLAAFEGFREDVEELRQQLVERNGERDGLYMALMRVQSETAVREQELGLALVEALEREAEGPVRLLQYLRDNGAALRQAVPSHAQGLANPLPHVVSALLEMHRTAIGLLDDLSSALQTRHACLQEECQRLAALDPRPEDKVVSIDSALQKVLAQRQEVTERIARVKGMAEAAVQWAESSSLAERVGSSQQEEDLSLLDSSSFTAPKDSIMLDDTASHLPEDLSRCQTEATVGYTDTTNTSTCELTLSSSDSNGHEDELVDKMAHVCSLLTALRQSLHGLLNQTSVPPHALLGTPLLSEYARRVEEEYATLQQSVGILKGRLPSHGEQESSCTVNVTSELRVQCDGTVEAAATVFFSPALPQVEEEEEEEEEESFASFDDEPSSSNAQSSEREPGSQLESKTKQTEALRAAFAAFEAKLNAFLGALAELSCKEEMRDEVSTEGDKQGEVCGKLLDHIEMWASLFREFFKQVKEASTQIMQILCEGGHTAGLEVEQEKPFMQSELAFLRQLVQSALHQRDEHEKDFKVLQQSLLDEQSTAQAVRQALEEQEQKTCQLQLQLSILQQQQQLANGATEAEVPSLSQKVEAYELTIKQLNSALEEVEDALQSTVAEKQKYEESAAAFQDQCARAEEELQRVQLEFMEVKEAAEKALAKKSQLLTEFMDAKAVSESESRQLLAQVDGLMRDLCEAMQSKKEIEDKLEDKNRQLAALKLNVEHLLASNSAFEKCSEALKEELKSSRAMQEAQVAEIRKMCLTMDVSFTELSAVGDVEVDLATLKDAFSRRQQEFSGQLQQLAEERNAALSEVTELRERFSQIQAERERLEEDKRTLMLQAEEQEEELLNTDYLLEEKRLLQADVERLVTKLDEMEELRVRVVSLEEEKSAREVHIESLLLVQSSARQVQQQLTEREQQLAALEEEIVPLRTKESELEGARQVVSTLEGNLADLKLQYDASQKELEALSGVQAKLQCVEASEAELKGHVDTLKDRNEQQTQELKQLTRELECLQASAEESSGALQALRDQLAAKEEKAAALTTDVTRLATELARHKQLLQLAQEEADRQAAIQLSLEHTIQQMGEEKDTTTKKLQSAEEENESLKSLLNQKSELSERLRGEFDGACQHLEQLKAELTHLVTEQKEHEQQLAQAHGEIGMLSTSKSLLEAEVSALLLKVDAANEGRSQAESEAESARLLLEEKTSEVEQLQSDLSRASGQLEESRAEVVRLATEQQKQQQELEAAQDEIKKLLASKSALESKVSELLQMLDTAQEKCARAGHEAQSMKLLLDEKSSNLECMQSDFDSVRHEFEQAKAELARSVLVQQECESQLSLVHNEIVKLSAAKSTLEGEVSTLTQELHSAREGCTQAESELLTVKTLLEKKASEIECLQSDFDMVSHQLRESLATSAEYANKQKQLESLLTSTQKEARQLAGVKMSLEQKMEELTTQVVAAQKRQQHAEDEMQSLKGLLQERDSEIQRVHSDLSTAQCQLEELNKVYAAEVEKASHTQSSLQDEVKVIGEKLQESAKKNEELLKANKQSDSQLQASEKSRHELQALVASLQSQLSSSNKMYKELECKAATAKATIKRQEREWRVLAAETEKLRNKLAQTEAELQQQCGGAQRVQELESALEDLRRELTETQENSIDAWNRVSSLRAELEKSKESVAWLRTRMRIYKTRISELEKPGPATNNKDECEGVSDIATPATPSKSGVPLHTPVVTQLSVHAQSPNRAEFCMTVSACRDGKSASGTPAAKLFKRTLSKPPSATKCPEDRLASAASRTATVATKRSLFSQTSRGQAPKPQEAQASSSRGAPSSASTSGVMTRNRRATASSSRIGLVQEQAAGAKTATPTQQRGVPHSSSAQASIADKENIVEGRRAEVTSKRKQLESPQMRPNTRRSKQSAIGMSPFGRDSSNIRTRTGSGVDTRKRLQRHQQQEQQQQPQAEKAVPVQSASTAAAPPCAKKAPASSAAPPCAKKAPAGSAAPPCAKKAPASSAAPKAAGGVMTRSRASAGADKPKPESEEAETDCNLQ</sequence>
<feature type="region of interest" description="Disordered" evidence="2">
    <location>
        <begin position="2927"/>
        <end position="3204"/>
    </location>
</feature>
<keyword evidence="4" id="KW-1185">Reference proteome</keyword>
<feature type="coiled-coil region" evidence="1">
    <location>
        <begin position="2599"/>
        <end position="2668"/>
    </location>
</feature>
<feature type="region of interest" description="Disordered" evidence="2">
    <location>
        <begin position="47"/>
        <end position="67"/>
    </location>
</feature>
<feature type="region of interest" description="Disordered" evidence="2">
    <location>
        <begin position="100"/>
        <end position="121"/>
    </location>
</feature>
<comment type="caution">
    <text evidence="3">The sequence shown here is derived from an EMBL/GenBank/DDBJ whole genome shotgun (WGS) entry which is preliminary data.</text>
</comment>
<feature type="compositionally biased region" description="Basic and acidic residues" evidence="2">
    <location>
        <begin position="1566"/>
        <end position="1579"/>
    </location>
</feature>
<feature type="region of interest" description="Disordered" evidence="2">
    <location>
        <begin position="156"/>
        <end position="184"/>
    </location>
</feature>
<evidence type="ECO:0000256" key="2">
    <source>
        <dbReference type="SAM" id="MobiDB-lite"/>
    </source>
</evidence>
<proteinExistence type="predicted"/>
<organism evidence="3 4">
    <name type="scientific">Amblyomma americanum</name>
    <name type="common">Lone star tick</name>
    <dbReference type="NCBI Taxonomy" id="6943"/>
    <lineage>
        <taxon>Eukaryota</taxon>
        <taxon>Metazoa</taxon>
        <taxon>Ecdysozoa</taxon>
        <taxon>Arthropoda</taxon>
        <taxon>Chelicerata</taxon>
        <taxon>Arachnida</taxon>
        <taxon>Acari</taxon>
        <taxon>Parasitiformes</taxon>
        <taxon>Ixodida</taxon>
        <taxon>Ixodoidea</taxon>
        <taxon>Ixodidae</taxon>
        <taxon>Amblyomminae</taxon>
        <taxon>Amblyomma</taxon>
    </lineage>
</organism>
<feature type="coiled-coil region" evidence="1">
    <location>
        <begin position="1680"/>
        <end position="1728"/>
    </location>
</feature>
<feature type="compositionally biased region" description="Low complexity" evidence="2">
    <location>
        <begin position="3109"/>
        <end position="3174"/>
    </location>
</feature>
<dbReference type="PANTHER" id="PTHR18874">
    <property type="entry name" value="CMF/LEK/CENP CELL DIVISION-RELATED"/>
    <property type="match status" value="1"/>
</dbReference>
<dbReference type="GO" id="GO:0000278">
    <property type="term" value="P:mitotic cell cycle"/>
    <property type="evidence" value="ECO:0007669"/>
    <property type="project" value="TreeGrafter"/>
</dbReference>
<feature type="compositionally biased region" description="Basic and acidic residues" evidence="2">
    <location>
        <begin position="48"/>
        <end position="60"/>
    </location>
</feature>
<accession>A0AAQ4DIQ2</accession>